<dbReference type="PANTHER" id="PTHR43300:SF7">
    <property type="entry name" value="UDP-N-ACETYLBACILLOSAMINE N-ACETYLTRANSFERASE"/>
    <property type="match status" value="1"/>
</dbReference>
<evidence type="ECO:0000256" key="2">
    <source>
        <dbReference type="ARBA" id="ARBA00022737"/>
    </source>
</evidence>
<evidence type="ECO:0000313" key="5">
    <source>
        <dbReference type="Proteomes" id="UP001597277"/>
    </source>
</evidence>
<dbReference type="SUPFAM" id="SSF51161">
    <property type="entry name" value="Trimeric LpxA-like enzymes"/>
    <property type="match status" value="1"/>
</dbReference>
<dbReference type="PANTHER" id="PTHR43300">
    <property type="entry name" value="ACETYLTRANSFERASE"/>
    <property type="match status" value="1"/>
</dbReference>
<reference evidence="5" key="1">
    <citation type="journal article" date="2019" name="Int. J. Syst. Evol. Microbiol.">
        <title>The Global Catalogue of Microorganisms (GCM) 10K type strain sequencing project: providing services to taxonomists for standard genome sequencing and annotation.</title>
        <authorList>
            <consortium name="The Broad Institute Genomics Platform"/>
            <consortium name="The Broad Institute Genome Sequencing Center for Infectious Disease"/>
            <person name="Wu L."/>
            <person name="Ma J."/>
        </authorList>
    </citation>
    <scope>NUCLEOTIDE SEQUENCE [LARGE SCALE GENOMIC DNA]</scope>
    <source>
        <strain evidence="5">JCM 17130</strain>
    </source>
</reference>
<dbReference type="Proteomes" id="UP001597277">
    <property type="component" value="Unassembled WGS sequence"/>
</dbReference>
<dbReference type="NCBIfam" id="TIGR03570">
    <property type="entry name" value="NeuD_NnaD"/>
    <property type="match status" value="1"/>
</dbReference>
<proteinExistence type="predicted"/>
<evidence type="ECO:0000256" key="1">
    <source>
        <dbReference type="ARBA" id="ARBA00022679"/>
    </source>
</evidence>
<dbReference type="EMBL" id="JBHUEE010000013">
    <property type="protein sequence ID" value="MFD1719765.1"/>
    <property type="molecule type" value="Genomic_DNA"/>
</dbReference>
<dbReference type="InterPro" id="IPR050179">
    <property type="entry name" value="Trans_hexapeptide_repeat"/>
</dbReference>
<evidence type="ECO:0000259" key="3">
    <source>
        <dbReference type="Pfam" id="PF17836"/>
    </source>
</evidence>
<dbReference type="RefSeq" id="WP_388010711.1">
    <property type="nucleotide sequence ID" value="NZ_JBHUEE010000013.1"/>
</dbReference>
<dbReference type="InterPro" id="IPR011004">
    <property type="entry name" value="Trimer_LpxA-like_sf"/>
</dbReference>
<name>A0ABW4L917_9MICO</name>
<comment type="caution">
    <text evidence="4">The sequence shown here is derived from an EMBL/GenBank/DDBJ whole genome shotgun (WGS) entry which is preliminary data.</text>
</comment>
<sequence length="214" mass="21496">MSILLLGASGLAREVLAAGLGEMTDVAGVLDDDPARHGTICGGVPVLGGLDEARRRQDQLLVCVGSGRRRREIVRRLTASGVRSGRYATFVAPGALIGGSSTVGVGAVLLPGAVVTADASVGQHVVVMPGATITHDDRLDDFTTLAAGVSLGGGVHIGEAAYLGMNAAVHPGITVGARATVGMGAAVLHDVPADQTWVGVPARPLSSRTLEALA</sequence>
<protein>
    <submittedName>
        <fullName evidence="4">NeuD/PglB/VioB family sugar acetyltransferase</fullName>
    </submittedName>
</protein>
<feature type="domain" description="PglD N-terminal" evidence="3">
    <location>
        <begin position="3"/>
        <end position="77"/>
    </location>
</feature>
<dbReference type="InterPro" id="IPR018357">
    <property type="entry name" value="Hexapep_transf_CS"/>
</dbReference>
<dbReference type="Gene3D" id="2.160.10.10">
    <property type="entry name" value="Hexapeptide repeat proteins"/>
    <property type="match status" value="1"/>
</dbReference>
<dbReference type="PROSITE" id="PS00101">
    <property type="entry name" value="HEXAPEP_TRANSFERASES"/>
    <property type="match status" value="1"/>
</dbReference>
<dbReference type="Pfam" id="PF17836">
    <property type="entry name" value="PglD_N"/>
    <property type="match status" value="1"/>
</dbReference>
<dbReference type="CDD" id="cd03360">
    <property type="entry name" value="LbH_AT_putative"/>
    <property type="match status" value="1"/>
</dbReference>
<accession>A0ABW4L917</accession>
<keyword evidence="2" id="KW-0677">Repeat</keyword>
<keyword evidence="1" id="KW-0808">Transferase</keyword>
<evidence type="ECO:0000313" key="4">
    <source>
        <dbReference type="EMBL" id="MFD1719765.1"/>
    </source>
</evidence>
<dbReference type="InterPro" id="IPR041561">
    <property type="entry name" value="PglD_N"/>
</dbReference>
<dbReference type="Gene3D" id="3.40.50.20">
    <property type="match status" value="1"/>
</dbReference>
<organism evidence="4 5">
    <name type="scientific">Georgenia deserti</name>
    <dbReference type="NCBI Taxonomy" id="2093781"/>
    <lineage>
        <taxon>Bacteria</taxon>
        <taxon>Bacillati</taxon>
        <taxon>Actinomycetota</taxon>
        <taxon>Actinomycetes</taxon>
        <taxon>Micrococcales</taxon>
        <taxon>Bogoriellaceae</taxon>
        <taxon>Georgenia</taxon>
    </lineage>
</organism>
<dbReference type="InterPro" id="IPR020019">
    <property type="entry name" value="AcTrfase_PglD-like"/>
</dbReference>
<gene>
    <name evidence="4" type="ORF">ACFSE6_18120</name>
</gene>
<keyword evidence="5" id="KW-1185">Reference proteome</keyword>